<feature type="domain" description="Phosphomevalonate dehydratase small subunit-like" evidence="3">
    <location>
        <begin position="30"/>
        <end position="114"/>
    </location>
</feature>
<organism evidence="5 6">
    <name type="scientific">Aspergillus steynii IBT 23096</name>
    <dbReference type="NCBI Taxonomy" id="1392250"/>
    <lineage>
        <taxon>Eukaryota</taxon>
        <taxon>Fungi</taxon>
        <taxon>Dikarya</taxon>
        <taxon>Ascomycota</taxon>
        <taxon>Pezizomycotina</taxon>
        <taxon>Eurotiomycetes</taxon>
        <taxon>Eurotiomycetidae</taxon>
        <taxon>Eurotiales</taxon>
        <taxon>Aspergillaceae</taxon>
        <taxon>Aspergillus</taxon>
        <taxon>Aspergillus subgen. Circumdati</taxon>
    </lineage>
</organism>
<dbReference type="STRING" id="1392250.A0A2I2G8R0"/>
<dbReference type="Proteomes" id="UP000234275">
    <property type="component" value="Unassembled WGS sequence"/>
</dbReference>
<evidence type="ECO:0000256" key="2">
    <source>
        <dbReference type="ARBA" id="ARBA00023239"/>
    </source>
</evidence>
<keyword evidence="1" id="KW-0408">Iron</keyword>
<evidence type="ECO:0000256" key="1">
    <source>
        <dbReference type="ARBA" id="ARBA00023004"/>
    </source>
</evidence>
<keyword evidence="2" id="KW-0456">Lyase</keyword>
<dbReference type="PANTHER" id="PTHR36577:SF3">
    <property type="entry name" value="DUF521 DOMAIN PROTEIN (AFU_ORTHOLOGUE AFUA_6G00490)"/>
    <property type="match status" value="1"/>
</dbReference>
<evidence type="ECO:0000313" key="5">
    <source>
        <dbReference type="EMBL" id="PLB49265.1"/>
    </source>
</evidence>
<comment type="caution">
    <text evidence="5">The sequence shown here is derived from an EMBL/GenBank/DDBJ whole genome shotgun (WGS) entry which is preliminary data.</text>
</comment>
<dbReference type="PANTHER" id="PTHR36577">
    <property type="entry name" value="DUF521 DOMAIN PROTEIN (AFU_ORTHOLOGUE AFUA_6G00490)"/>
    <property type="match status" value="1"/>
</dbReference>
<dbReference type="Pfam" id="PF01989">
    <property type="entry name" value="AcnX_swivel_put"/>
    <property type="match status" value="1"/>
</dbReference>
<proteinExistence type="predicted"/>
<gene>
    <name evidence="5" type="ORF">P170DRAFT_475567</name>
</gene>
<evidence type="ECO:0000313" key="6">
    <source>
        <dbReference type="Proteomes" id="UP000234275"/>
    </source>
</evidence>
<protein>
    <recommendedName>
        <fullName evidence="7">DUF521 domain protein</fullName>
    </recommendedName>
</protein>
<dbReference type="OrthoDB" id="2594507at2759"/>
<keyword evidence="6" id="KW-1185">Reference proteome</keyword>
<dbReference type="EMBL" id="MSFO01000004">
    <property type="protein sequence ID" value="PLB49265.1"/>
    <property type="molecule type" value="Genomic_DNA"/>
</dbReference>
<dbReference type="RefSeq" id="XP_024704567.1">
    <property type="nucleotide sequence ID" value="XM_024853273.1"/>
</dbReference>
<dbReference type="SUPFAM" id="SSF52016">
    <property type="entry name" value="LeuD/IlvD-like"/>
    <property type="match status" value="1"/>
</dbReference>
<dbReference type="GeneID" id="36560971"/>
<evidence type="ECO:0000259" key="3">
    <source>
        <dbReference type="Pfam" id="PF01989"/>
    </source>
</evidence>
<dbReference type="GO" id="GO:0016829">
    <property type="term" value="F:lyase activity"/>
    <property type="evidence" value="ECO:0007669"/>
    <property type="project" value="UniProtKB-KW"/>
</dbReference>
<evidence type="ECO:0008006" key="7">
    <source>
        <dbReference type="Google" id="ProtNLM"/>
    </source>
</evidence>
<dbReference type="AlphaFoldDB" id="A0A2I2G8R0"/>
<dbReference type="CDD" id="cd01356">
    <property type="entry name" value="AcnX_swivel"/>
    <property type="match status" value="1"/>
</dbReference>
<evidence type="ECO:0000259" key="4">
    <source>
        <dbReference type="Pfam" id="PF04412"/>
    </source>
</evidence>
<dbReference type="InterPro" id="IPR012047">
    <property type="entry name" value="AcnX"/>
</dbReference>
<dbReference type="InterPro" id="IPR007506">
    <property type="entry name" value="PMDh-L-like_dom"/>
</dbReference>
<dbReference type="InterPro" id="IPR002840">
    <property type="entry name" value="PMDh-S-like_dom"/>
</dbReference>
<dbReference type="VEuPathDB" id="FungiDB:P170DRAFT_475567"/>
<dbReference type="PIRSF" id="PIRSF036630">
    <property type="entry name" value="UCP036630"/>
    <property type="match status" value="1"/>
</dbReference>
<feature type="domain" description="Phosphomevalonate dehydratase large subunit-like" evidence="4">
    <location>
        <begin position="166"/>
        <end position="568"/>
    </location>
</feature>
<reference evidence="5 6" key="1">
    <citation type="submission" date="2016-12" db="EMBL/GenBank/DDBJ databases">
        <title>The genomes of Aspergillus section Nigri reveals drivers in fungal speciation.</title>
        <authorList>
            <consortium name="DOE Joint Genome Institute"/>
            <person name="Vesth T.C."/>
            <person name="Nybo J."/>
            <person name="Theobald S."/>
            <person name="Brandl J."/>
            <person name="Frisvad J.C."/>
            <person name="Nielsen K.F."/>
            <person name="Lyhne E.K."/>
            <person name="Kogle M.E."/>
            <person name="Kuo A."/>
            <person name="Riley R."/>
            <person name="Clum A."/>
            <person name="Nolan M."/>
            <person name="Lipzen A."/>
            <person name="Salamov A."/>
            <person name="Henrissat B."/>
            <person name="Wiebenga A."/>
            <person name="De Vries R.P."/>
            <person name="Grigoriev I.V."/>
            <person name="Mortensen U.H."/>
            <person name="Andersen M.R."/>
            <person name="Baker S.E."/>
        </authorList>
    </citation>
    <scope>NUCLEOTIDE SEQUENCE [LARGE SCALE GENOMIC DNA]</scope>
    <source>
        <strain evidence="5 6">IBT 23096</strain>
    </source>
</reference>
<accession>A0A2I2G8R0</accession>
<name>A0A2I2G8R0_9EURO</name>
<dbReference type="Gene3D" id="3.50.30.10">
    <property type="entry name" value="Phosphohistidine domain"/>
    <property type="match status" value="1"/>
</dbReference>
<dbReference type="Pfam" id="PF04412">
    <property type="entry name" value="AcnX"/>
    <property type="match status" value="1"/>
</dbReference>
<sequence>MALGMQQVFQGTPYVNGTASGILIASDLELSFWGGVDPSTGEIIDRFHPLSGQLLKDAVLAIPSGRGSCGGSVIMLELILNGLGPKALIFERCEEIITLGVIVADELFNQTVPVVTIKPEDFRQVRMWSGKTVYIAGDQVSDGKLDLSTPDRDADPGTDMKAPNVELSDFDRATLDGANGDAARLAMRVIVRMARMMKAPELMDVSQAHVDGAWFGPGSVAFGKRMRDLGGKFRVPTTINSINIDQRRWQSLGIDTQFGTACDELAGAFVEMGGKVSFTCAPYLLESAPKRSDPIAWGESNAVTYANSVLGARTLKFSNMFECLIALTGRAPKSGVYLDKNRLASVWIRVQVPEDADDSFWPILGYSVGAIAKHRIPVITGVEGLGPSSDDLKAFSAAFATSSSAPMFHMVKLTPEAPTLETVCPDGIPPEVTADLGRKELESCWDEFNHGSSPRQVGLISLGNPHFSCREIERLARLCRGRIKHKDVAIIVTCGRAQHSLATQAGHVHELEKFGVQFLTDTCWCFITEPVIPKSTPVIMTNSGKFIHYGPGLTGRAFCFGSLQMCVDAACSGESTGTPPAWLQAARTA</sequence>